<evidence type="ECO:0000256" key="1">
    <source>
        <dbReference type="ARBA" id="ARBA00004123"/>
    </source>
</evidence>
<sequence length="1275" mass="142618">MARQSIRQIFAQLDEFERGCIVGLKEAGWTFRSIARLLNYSNYTVSRCWGQWEQDGTHTNLECSGRPCWLTSRKNRFILRQGGHFMVAEDRPVSASSIFRRLAKWDLSSRHLFKMSTVTTGESPSMLDLPLETGSMAACRFRRVVSIDESRFSMDTDNHQIQVWRCSGERHEPHCIVEWHTTTMSCTIVWGNNSFDFRTTLVVIIGWLYRPVATTADLDGQFHQPWQDLRQDNIRHLYASIRYLIDACLRASERRWDKGRLVRDQVDALLQVHGRGGGFRDRGFRNEKSVMRCEGEREILETIQAFSNAKQDILREKRRILKHRARHQLRWRMASGPDSPTTRLSPGRTGFNSGGVAPEFSHVGIVPDDAAGHWAYSGIPRFTHSCCSIPTSFLPHRLFKSSILRTFCCRTNDPEQHLDLTSTTLHTSVNDNEIPQLESIRASGIGWEYSATAILLRHPTTIFDVIELLPLTHEPQNTPFFPEVLTGISYPGARDQCLRVREKTGISDSGFVGIFGNHIASIIDVFYLIHIICQRKLVGEMCRTVEGIIIIFNTITVVIVIINAIFMIGFTSCCILDIKFTILCSRSRYFVRRYDGFVITAWEITNALHGLQYSCQSLIFRLLKRLSINVHVLKPKAIRFFKRTHVLPEPDGPATTHLTSLGVRTSSTNALGWALCDNAAVYFSQPLYNTPPPPPPLHSRSAVGWCATDLGCGKLWVGIPDKKRVDKADSGIRGQGLGASERTTAILECPFFYLKNPLFLLKILSVSIKSSPLFQFPEKKTVPRKAIFSIIAGEDSCLRAKESGPGGPSDIGHGSHLDFIVNIDLEEISRHTPKNELGMRRPAFDLILHGYTVSIMLPGCRQCRFCDRVFTYGQNARRQERTACTKSPFRTMKHLILDICPMQFVQDDILKEHVEICMVLSTGSQQVFLAIPLVASIGTDSTGDYEETINAKDPMSAGVSPFKVMGLKSRSPVPNMVAKMADRKKIADGQQGDLSNAIPSAPVTPAVRTEDNYKNSNKMTQNNFGSDDSQSSVQTFIKEVTVSLLDFHQSDPGLNSRPGYSGFPYVGIVPGDAVVRRVFSEISCSPAPSFWSCYILNPITLIGSEDLDLHCSPPTKVNQVQSPAGSLRILACGNRAGRCRCWWDSSGISLFPAPSFRPCSIFAALYTQSSQNNDKLLKECPDQSKQKRQTDLSHDVNEGFLQATAVSSVRPSSSPSWRLKPSPQYKNVGSGAGFMIQEPGATNHLGCRGNLGQTCFDGTRSPYWILVTLTLTLCS</sequence>
<organism evidence="4 5">
    <name type="scientific">Dryococelus australis</name>
    <dbReference type="NCBI Taxonomy" id="614101"/>
    <lineage>
        <taxon>Eukaryota</taxon>
        <taxon>Metazoa</taxon>
        <taxon>Ecdysozoa</taxon>
        <taxon>Arthropoda</taxon>
        <taxon>Hexapoda</taxon>
        <taxon>Insecta</taxon>
        <taxon>Pterygota</taxon>
        <taxon>Neoptera</taxon>
        <taxon>Polyneoptera</taxon>
        <taxon>Phasmatodea</taxon>
        <taxon>Verophasmatodea</taxon>
        <taxon>Anareolatae</taxon>
        <taxon>Phasmatidae</taxon>
        <taxon>Eurycanthinae</taxon>
        <taxon>Dryococelus</taxon>
    </lineage>
</organism>
<dbReference type="InterPro" id="IPR036397">
    <property type="entry name" value="RNaseH_sf"/>
</dbReference>
<protein>
    <submittedName>
        <fullName evidence="4">Uncharacterized protein</fullName>
    </submittedName>
</protein>
<keyword evidence="5" id="KW-1185">Reference proteome</keyword>
<evidence type="ECO:0000313" key="4">
    <source>
        <dbReference type="EMBL" id="KAJ8887342.1"/>
    </source>
</evidence>
<comment type="subcellular location">
    <subcellularLocation>
        <location evidence="1">Nucleus</location>
    </subcellularLocation>
</comment>
<dbReference type="Gene3D" id="3.30.420.10">
    <property type="entry name" value="Ribonuclease H-like superfamily/Ribonuclease H"/>
    <property type="match status" value="1"/>
</dbReference>
<dbReference type="InterPro" id="IPR009057">
    <property type="entry name" value="Homeodomain-like_sf"/>
</dbReference>
<dbReference type="Proteomes" id="UP001159363">
    <property type="component" value="Chromosome X"/>
</dbReference>
<evidence type="ECO:0000256" key="3">
    <source>
        <dbReference type="SAM" id="Phobius"/>
    </source>
</evidence>
<proteinExistence type="predicted"/>
<reference evidence="4 5" key="1">
    <citation type="submission" date="2023-02" db="EMBL/GenBank/DDBJ databases">
        <title>LHISI_Scaffold_Assembly.</title>
        <authorList>
            <person name="Stuart O.P."/>
            <person name="Cleave R."/>
            <person name="Magrath M.J.L."/>
            <person name="Mikheyev A.S."/>
        </authorList>
    </citation>
    <scope>NUCLEOTIDE SEQUENCE [LARGE SCALE GENOMIC DNA]</scope>
    <source>
        <strain evidence="4">Daus_M_001</strain>
        <tissue evidence="4">Leg muscle</tissue>
    </source>
</reference>
<keyword evidence="3" id="KW-0812">Transmembrane</keyword>
<accession>A0ABQ9HSH9</accession>
<name>A0ABQ9HSH9_9NEOP</name>
<feature type="compositionally biased region" description="Polar residues" evidence="2">
    <location>
        <begin position="1014"/>
        <end position="1030"/>
    </location>
</feature>
<gene>
    <name evidence="4" type="ORF">PR048_013557</name>
</gene>
<comment type="caution">
    <text evidence="4">The sequence shown here is derived from an EMBL/GenBank/DDBJ whole genome shotgun (WGS) entry which is preliminary data.</text>
</comment>
<feature type="transmembrane region" description="Helical" evidence="3">
    <location>
        <begin position="545"/>
        <end position="570"/>
    </location>
</feature>
<dbReference type="SUPFAM" id="SSF46689">
    <property type="entry name" value="Homeodomain-like"/>
    <property type="match status" value="1"/>
</dbReference>
<dbReference type="EMBL" id="JARBHB010000004">
    <property type="protein sequence ID" value="KAJ8887342.1"/>
    <property type="molecule type" value="Genomic_DNA"/>
</dbReference>
<evidence type="ECO:0000256" key="2">
    <source>
        <dbReference type="SAM" id="MobiDB-lite"/>
    </source>
</evidence>
<evidence type="ECO:0000313" key="5">
    <source>
        <dbReference type="Proteomes" id="UP001159363"/>
    </source>
</evidence>
<feature type="transmembrane region" description="Helical" evidence="3">
    <location>
        <begin position="511"/>
        <end position="533"/>
    </location>
</feature>
<keyword evidence="3" id="KW-0472">Membrane</keyword>
<feature type="region of interest" description="Disordered" evidence="2">
    <location>
        <begin position="990"/>
        <end position="1030"/>
    </location>
</feature>
<keyword evidence="3" id="KW-1133">Transmembrane helix</keyword>